<sequence>MTFHFFSTIRMLPKLNSVRNMGKFRGHSMFATRIFGDGMGVLGKIDILCTSNLSSGEKLDRSFMKSHLVGQHFSSEVDLLNTCSFFNQYKLIL</sequence>
<protein>
    <submittedName>
        <fullName evidence="1">Uncharacterized protein</fullName>
    </submittedName>
</protein>
<accession>A0A9X0DL01</accession>
<comment type="caution">
    <text evidence="1">The sequence shown here is derived from an EMBL/GenBank/DDBJ whole genome shotgun (WGS) entry which is preliminary data.</text>
</comment>
<dbReference type="AlphaFoldDB" id="A0A9X0DL01"/>
<reference evidence="1" key="1">
    <citation type="submission" date="2022-11" db="EMBL/GenBank/DDBJ databases">
        <title>Genome Resource of Sclerotinia nivalis Strain SnTB1, a Plant Pathogen Isolated from American Ginseng.</title>
        <authorList>
            <person name="Fan S."/>
        </authorList>
    </citation>
    <scope>NUCLEOTIDE SEQUENCE</scope>
    <source>
        <strain evidence="1">SnTB1</strain>
    </source>
</reference>
<gene>
    <name evidence="1" type="ORF">OCU04_006217</name>
</gene>
<dbReference type="EMBL" id="JAPEIS010000006">
    <property type="protein sequence ID" value="KAJ8065537.1"/>
    <property type="molecule type" value="Genomic_DNA"/>
</dbReference>
<dbReference type="Proteomes" id="UP001152300">
    <property type="component" value="Unassembled WGS sequence"/>
</dbReference>
<organism evidence="1 2">
    <name type="scientific">Sclerotinia nivalis</name>
    <dbReference type="NCBI Taxonomy" id="352851"/>
    <lineage>
        <taxon>Eukaryota</taxon>
        <taxon>Fungi</taxon>
        <taxon>Dikarya</taxon>
        <taxon>Ascomycota</taxon>
        <taxon>Pezizomycotina</taxon>
        <taxon>Leotiomycetes</taxon>
        <taxon>Helotiales</taxon>
        <taxon>Sclerotiniaceae</taxon>
        <taxon>Sclerotinia</taxon>
    </lineage>
</organism>
<proteinExistence type="predicted"/>
<evidence type="ECO:0000313" key="2">
    <source>
        <dbReference type="Proteomes" id="UP001152300"/>
    </source>
</evidence>
<name>A0A9X0DL01_9HELO</name>
<keyword evidence="2" id="KW-1185">Reference proteome</keyword>
<evidence type="ECO:0000313" key="1">
    <source>
        <dbReference type="EMBL" id="KAJ8065537.1"/>
    </source>
</evidence>